<dbReference type="Proteomes" id="UP001208570">
    <property type="component" value="Unassembled WGS sequence"/>
</dbReference>
<dbReference type="GO" id="GO:0000243">
    <property type="term" value="C:commitment complex"/>
    <property type="evidence" value="ECO:0007669"/>
    <property type="project" value="TreeGrafter"/>
</dbReference>
<evidence type="ECO:0000256" key="2">
    <source>
        <dbReference type="ARBA" id="ARBA00022664"/>
    </source>
</evidence>
<evidence type="ECO:0000313" key="8">
    <source>
        <dbReference type="Proteomes" id="UP001208570"/>
    </source>
</evidence>
<evidence type="ECO:0000256" key="3">
    <source>
        <dbReference type="ARBA" id="ARBA00022737"/>
    </source>
</evidence>
<evidence type="ECO:0008006" key="9">
    <source>
        <dbReference type="Google" id="ProtNLM"/>
    </source>
</evidence>
<dbReference type="PANTHER" id="PTHR17204:SF5">
    <property type="entry name" value="PRE-MRNA-PROCESSING FACTOR 39"/>
    <property type="match status" value="1"/>
</dbReference>
<keyword evidence="8" id="KW-1185">Reference proteome</keyword>
<keyword evidence="4" id="KW-0508">mRNA splicing</keyword>
<dbReference type="EMBL" id="JAODUP010000264">
    <property type="protein sequence ID" value="KAK2154583.1"/>
    <property type="molecule type" value="Genomic_DNA"/>
</dbReference>
<comment type="subcellular location">
    <subcellularLocation>
        <location evidence="1">Nucleus</location>
    </subcellularLocation>
</comment>
<feature type="region of interest" description="Disordered" evidence="6">
    <location>
        <begin position="1"/>
        <end position="34"/>
    </location>
</feature>
<dbReference type="Gene3D" id="1.25.40.10">
    <property type="entry name" value="Tetratricopeptide repeat domain"/>
    <property type="match status" value="1"/>
</dbReference>
<evidence type="ECO:0000313" key="7">
    <source>
        <dbReference type="EMBL" id="KAK2154583.1"/>
    </source>
</evidence>
<gene>
    <name evidence="7" type="ORF">LSH36_264g01032</name>
</gene>
<evidence type="ECO:0000256" key="4">
    <source>
        <dbReference type="ARBA" id="ARBA00023187"/>
    </source>
</evidence>
<dbReference type="GO" id="GO:0005685">
    <property type="term" value="C:U1 snRNP"/>
    <property type="evidence" value="ECO:0007669"/>
    <property type="project" value="TreeGrafter"/>
</dbReference>
<organism evidence="7 8">
    <name type="scientific">Paralvinella palmiformis</name>
    <dbReference type="NCBI Taxonomy" id="53620"/>
    <lineage>
        <taxon>Eukaryota</taxon>
        <taxon>Metazoa</taxon>
        <taxon>Spiralia</taxon>
        <taxon>Lophotrochozoa</taxon>
        <taxon>Annelida</taxon>
        <taxon>Polychaeta</taxon>
        <taxon>Sedentaria</taxon>
        <taxon>Canalipalpata</taxon>
        <taxon>Terebellida</taxon>
        <taxon>Terebelliformia</taxon>
        <taxon>Alvinellidae</taxon>
        <taxon>Paralvinella</taxon>
    </lineage>
</organism>
<dbReference type="Pfam" id="PF23240">
    <property type="entry name" value="HAT_PRP39_N"/>
    <property type="match status" value="1"/>
</dbReference>
<evidence type="ECO:0000256" key="1">
    <source>
        <dbReference type="ARBA" id="ARBA00004123"/>
    </source>
</evidence>
<comment type="caution">
    <text evidence="7">The sequence shown here is derived from an EMBL/GenBank/DDBJ whole genome shotgun (WGS) entry which is preliminary data.</text>
</comment>
<reference evidence="7" key="1">
    <citation type="journal article" date="2023" name="Mol. Biol. Evol.">
        <title>Third-Generation Sequencing Reveals the Adaptive Role of the Epigenome in Three Deep-Sea Polychaetes.</title>
        <authorList>
            <person name="Perez M."/>
            <person name="Aroh O."/>
            <person name="Sun Y."/>
            <person name="Lan Y."/>
            <person name="Juniper S.K."/>
            <person name="Young C.R."/>
            <person name="Angers B."/>
            <person name="Qian P.Y."/>
        </authorList>
    </citation>
    <scope>NUCLEOTIDE SEQUENCE</scope>
    <source>
        <strain evidence="7">P08H-3</strain>
    </source>
</reference>
<dbReference type="PANTHER" id="PTHR17204">
    <property type="entry name" value="PRE-MRNA PROCESSING PROTEIN PRP39-RELATED"/>
    <property type="match status" value="1"/>
</dbReference>
<accession>A0AAD9N3Z4</accession>
<evidence type="ECO:0000256" key="6">
    <source>
        <dbReference type="SAM" id="MobiDB-lite"/>
    </source>
</evidence>
<dbReference type="GO" id="GO:0030627">
    <property type="term" value="F:pre-mRNA 5'-splice site binding"/>
    <property type="evidence" value="ECO:0007669"/>
    <property type="project" value="TreeGrafter"/>
</dbReference>
<proteinExistence type="predicted"/>
<sequence length="121" mass="13962">MSFENAQPNPEPDQAALEVPGSSKPVGQHEGTSTELEKYWKVVKDNPSDFTGWTYLLQFVEQDGNLETSRPAFDAFLERYPYCYGYWKKYTDMEKKHAMFDEAEQALDALRITVTGFPTFF</sequence>
<dbReference type="GO" id="GO:0071004">
    <property type="term" value="C:U2-type prespliceosome"/>
    <property type="evidence" value="ECO:0007669"/>
    <property type="project" value="TreeGrafter"/>
</dbReference>
<keyword evidence="3" id="KW-0677">Repeat</keyword>
<dbReference type="SUPFAM" id="SSF48452">
    <property type="entry name" value="TPR-like"/>
    <property type="match status" value="1"/>
</dbReference>
<keyword evidence="5" id="KW-0539">Nucleus</keyword>
<evidence type="ECO:0000256" key="5">
    <source>
        <dbReference type="ARBA" id="ARBA00023242"/>
    </source>
</evidence>
<keyword evidence="2" id="KW-0507">mRNA processing</keyword>
<protein>
    <recommendedName>
        <fullName evidence="9">Pre-mRNA-processing factor 39</fullName>
    </recommendedName>
</protein>
<name>A0AAD9N3Z4_9ANNE</name>
<dbReference type="AlphaFoldDB" id="A0AAD9N3Z4"/>
<dbReference type="InterPro" id="IPR011990">
    <property type="entry name" value="TPR-like_helical_dom_sf"/>
</dbReference>
<dbReference type="GO" id="GO:0000395">
    <property type="term" value="P:mRNA 5'-splice site recognition"/>
    <property type="evidence" value="ECO:0007669"/>
    <property type="project" value="TreeGrafter"/>
</dbReference>